<accession>A0A517VIY6</accession>
<feature type="chain" id="PRO_5021972767" evidence="1">
    <location>
        <begin position="21"/>
        <end position="174"/>
    </location>
</feature>
<proteinExistence type="predicted"/>
<dbReference type="OrthoDB" id="9839488at2"/>
<keyword evidence="1" id="KW-0732">Signal</keyword>
<dbReference type="KEGG" id="gax:Pan161_46380"/>
<reference evidence="2 3" key="1">
    <citation type="submission" date="2019-02" db="EMBL/GenBank/DDBJ databases">
        <title>Deep-cultivation of Planctomycetes and their phenomic and genomic characterization uncovers novel biology.</title>
        <authorList>
            <person name="Wiegand S."/>
            <person name="Jogler M."/>
            <person name="Boedeker C."/>
            <person name="Pinto D."/>
            <person name="Vollmers J."/>
            <person name="Rivas-Marin E."/>
            <person name="Kohn T."/>
            <person name="Peeters S.H."/>
            <person name="Heuer A."/>
            <person name="Rast P."/>
            <person name="Oberbeckmann S."/>
            <person name="Bunk B."/>
            <person name="Jeske O."/>
            <person name="Meyerdierks A."/>
            <person name="Storesund J.E."/>
            <person name="Kallscheuer N."/>
            <person name="Luecker S."/>
            <person name="Lage O.M."/>
            <person name="Pohl T."/>
            <person name="Merkel B.J."/>
            <person name="Hornburger P."/>
            <person name="Mueller R.-W."/>
            <person name="Bruemmer F."/>
            <person name="Labrenz M."/>
            <person name="Spormann A.M."/>
            <person name="Op den Camp H."/>
            <person name="Overmann J."/>
            <person name="Amann R."/>
            <person name="Jetten M.S.M."/>
            <person name="Mascher T."/>
            <person name="Medema M.H."/>
            <person name="Devos D.P."/>
            <person name="Kaster A.-K."/>
            <person name="Ovreas L."/>
            <person name="Rohde M."/>
            <person name="Galperin M.Y."/>
            <person name="Jogler C."/>
        </authorList>
    </citation>
    <scope>NUCLEOTIDE SEQUENCE [LARGE SCALE GENOMIC DNA]</scope>
    <source>
        <strain evidence="2 3">Pan161</strain>
    </source>
</reference>
<dbReference type="RefSeq" id="WP_145230991.1">
    <property type="nucleotide sequence ID" value="NZ_CP036343.1"/>
</dbReference>
<dbReference type="Proteomes" id="UP000316855">
    <property type="component" value="Chromosome"/>
</dbReference>
<keyword evidence="3" id="KW-1185">Reference proteome</keyword>
<name>A0A517VIY6_9PLAN</name>
<evidence type="ECO:0000313" key="3">
    <source>
        <dbReference type="Proteomes" id="UP000316855"/>
    </source>
</evidence>
<evidence type="ECO:0000256" key="1">
    <source>
        <dbReference type="SAM" id="SignalP"/>
    </source>
</evidence>
<gene>
    <name evidence="2" type="ORF">Pan161_46380</name>
</gene>
<organism evidence="2 3">
    <name type="scientific">Gimesia algae</name>
    <dbReference type="NCBI Taxonomy" id="2527971"/>
    <lineage>
        <taxon>Bacteria</taxon>
        <taxon>Pseudomonadati</taxon>
        <taxon>Planctomycetota</taxon>
        <taxon>Planctomycetia</taxon>
        <taxon>Planctomycetales</taxon>
        <taxon>Planctomycetaceae</taxon>
        <taxon>Gimesia</taxon>
    </lineage>
</organism>
<evidence type="ECO:0000313" key="2">
    <source>
        <dbReference type="EMBL" id="QDT92966.1"/>
    </source>
</evidence>
<dbReference type="AlphaFoldDB" id="A0A517VIY6"/>
<protein>
    <submittedName>
        <fullName evidence="2">Uncharacterized protein</fullName>
    </submittedName>
</protein>
<dbReference type="EMBL" id="CP036343">
    <property type="protein sequence ID" value="QDT92966.1"/>
    <property type="molecule type" value="Genomic_DNA"/>
</dbReference>
<sequence length="174" mass="19468" precursor="true">MLRPLFFAFVLACFTQTASAITLHIDVTPELAGSKGVTMQALDKNTTRFTICVSTKADPAVVDPRFPFIRTGRLEVDGEQGPLLRCRIQPTEAGHDLFYTFDLENEHAKISRFVLVEQIANGQVGGGKVFSYRLIDFIDPDYRAKEFLQNLEPVKVPEIDFSKLPLPPDTDPPK</sequence>
<feature type="signal peptide" evidence="1">
    <location>
        <begin position="1"/>
        <end position="20"/>
    </location>
</feature>